<feature type="signal peptide" evidence="1">
    <location>
        <begin position="1"/>
        <end position="22"/>
    </location>
</feature>
<name>A0A0P0CUL2_9BACT</name>
<proteinExistence type="predicted"/>
<dbReference type="AlphaFoldDB" id="A0A0P0CUL2"/>
<evidence type="ECO:0000313" key="2">
    <source>
        <dbReference type="EMBL" id="ALI98978.1"/>
    </source>
</evidence>
<reference evidence="2 3" key="1">
    <citation type="submission" date="2015-08" db="EMBL/GenBank/DDBJ databases">
        <title>Complete genome sequence of Rufibacter tibetensis strain 1351t, a radiation-resistant bacterium from tibet plateau.</title>
        <authorList>
            <person name="Dai J."/>
        </authorList>
    </citation>
    <scope>NUCLEOTIDE SEQUENCE [LARGE SCALE GENOMIC DNA]</scope>
    <source>
        <strain evidence="2 3">1351</strain>
    </source>
</reference>
<dbReference type="PATRIC" id="fig|512763.3.peg.1834"/>
<sequence>MKKIFFIALICSFAFMSKPVQAQNNLVKANLLAPLVATGSFYYERVLNDSRSVQLGLFFTKYEELSGYGVTPEYRFYLSETPAPNGFYVAPFLSFMRFTIEGEDDLFDGERYKGTTTNFGGGLVAGRQWIFKDRVSFDIFLGPEYTGGTAAVEIGNEDQIKDSGLNGFIGRAGISLGLKF</sequence>
<dbReference type="STRING" id="512763.DC20_08325"/>
<protein>
    <recommendedName>
        <fullName evidence="4">DUF3575 domain-containing protein</fullName>
    </recommendedName>
</protein>
<accession>A0A0P0CUL2</accession>
<dbReference type="RefSeq" id="WP_062543408.1">
    <property type="nucleotide sequence ID" value="NZ_CP012643.1"/>
</dbReference>
<dbReference type="EMBL" id="CP012643">
    <property type="protein sequence ID" value="ALI98978.1"/>
    <property type="molecule type" value="Genomic_DNA"/>
</dbReference>
<keyword evidence="1" id="KW-0732">Signal</keyword>
<keyword evidence="3" id="KW-1185">Reference proteome</keyword>
<gene>
    <name evidence="2" type="ORF">DC20_08325</name>
</gene>
<evidence type="ECO:0000256" key="1">
    <source>
        <dbReference type="SAM" id="SignalP"/>
    </source>
</evidence>
<evidence type="ECO:0000313" key="3">
    <source>
        <dbReference type="Proteomes" id="UP000061382"/>
    </source>
</evidence>
<dbReference type="InterPro" id="IPR021958">
    <property type="entry name" value="DUF3575"/>
</dbReference>
<evidence type="ECO:0008006" key="4">
    <source>
        <dbReference type="Google" id="ProtNLM"/>
    </source>
</evidence>
<dbReference type="Proteomes" id="UP000061382">
    <property type="component" value="Chromosome"/>
</dbReference>
<dbReference type="Pfam" id="PF12099">
    <property type="entry name" value="DUF3575"/>
    <property type="match status" value="1"/>
</dbReference>
<dbReference type="KEGG" id="rti:DC20_08325"/>
<feature type="chain" id="PRO_5006042949" description="DUF3575 domain-containing protein" evidence="1">
    <location>
        <begin position="23"/>
        <end position="180"/>
    </location>
</feature>
<dbReference type="OrthoDB" id="1118958at2"/>
<organism evidence="2 3">
    <name type="scientific">Rufibacter tibetensis</name>
    <dbReference type="NCBI Taxonomy" id="512763"/>
    <lineage>
        <taxon>Bacteria</taxon>
        <taxon>Pseudomonadati</taxon>
        <taxon>Bacteroidota</taxon>
        <taxon>Cytophagia</taxon>
        <taxon>Cytophagales</taxon>
        <taxon>Hymenobacteraceae</taxon>
        <taxon>Rufibacter</taxon>
    </lineage>
</organism>